<gene>
    <name evidence="2" type="ORF">MNB_SV-6-952</name>
</gene>
<accession>A0A1W1C6A4</accession>
<keyword evidence="1" id="KW-0472">Membrane</keyword>
<dbReference type="AlphaFoldDB" id="A0A1W1C6A4"/>
<proteinExistence type="predicted"/>
<protein>
    <submittedName>
        <fullName evidence="2">Uncharacterized protein</fullName>
    </submittedName>
</protein>
<organism evidence="2">
    <name type="scientific">hydrothermal vent metagenome</name>
    <dbReference type="NCBI Taxonomy" id="652676"/>
    <lineage>
        <taxon>unclassified sequences</taxon>
        <taxon>metagenomes</taxon>
        <taxon>ecological metagenomes</taxon>
    </lineage>
</organism>
<keyword evidence="1" id="KW-0812">Transmembrane</keyword>
<feature type="transmembrane region" description="Helical" evidence="1">
    <location>
        <begin position="149"/>
        <end position="169"/>
    </location>
</feature>
<evidence type="ECO:0000313" key="2">
    <source>
        <dbReference type="EMBL" id="SFV61273.1"/>
    </source>
</evidence>
<sequence length="199" mass="23362">MKISLISILIFMLSLLYGDMSPQYMIFGADKSREQVEQKLSITKDLLSKNKKIAELKDKYNFGYDLVSLGDFYAIKISPIEKYELKEQLVFALKPNFPNLISIDAQQKQNIIYKKYYSAEVSRKDSVSATLLDSIDKSKMKEYAKETHYWLEKWHALIVLLLLGGFFYYRRKHQISKIELQQQDLLKEQNAIETKIKNI</sequence>
<reference evidence="2" key="1">
    <citation type="submission" date="2016-10" db="EMBL/GenBank/DDBJ databases">
        <authorList>
            <person name="de Groot N.N."/>
        </authorList>
    </citation>
    <scope>NUCLEOTIDE SEQUENCE</scope>
</reference>
<dbReference type="EMBL" id="FPHC01000064">
    <property type="protein sequence ID" value="SFV61273.1"/>
    <property type="molecule type" value="Genomic_DNA"/>
</dbReference>
<name>A0A1W1C6A4_9ZZZZ</name>
<evidence type="ECO:0000256" key="1">
    <source>
        <dbReference type="SAM" id="Phobius"/>
    </source>
</evidence>
<keyword evidence="1" id="KW-1133">Transmembrane helix</keyword>